<evidence type="ECO:0000313" key="2">
    <source>
        <dbReference type="EMBL" id="KAG7097860.1"/>
    </source>
</evidence>
<keyword evidence="3" id="KW-1185">Reference proteome</keyword>
<dbReference type="KEGG" id="more:E1B28_005172"/>
<dbReference type="Proteomes" id="UP001049176">
    <property type="component" value="Chromosome 2"/>
</dbReference>
<dbReference type="GeneID" id="66074248"/>
<protein>
    <submittedName>
        <fullName evidence="2">Uncharacterized protein</fullName>
    </submittedName>
</protein>
<name>A0A9P8AE16_9AGAR</name>
<organism evidence="2 3">
    <name type="scientific">Marasmius oreades</name>
    <name type="common">fairy-ring Marasmius</name>
    <dbReference type="NCBI Taxonomy" id="181124"/>
    <lineage>
        <taxon>Eukaryota</taxon>
        <taxon>Fungi</taxon>
        <taxon>Dikarya</taxon>
        <taxon>Basidiomycota</taxon>
        <taxon>Agaricomycotina</taxon>
        <taxon>Agaricomycetes</taxon>
        <taxon>Agaricomycetidae</taxon>
        <taxon>Agaricales</taxon>
        <taxon>Marasmiineae</taxon>
        <taxon>Marasmiaceae</taxon>
        <taxon>Marasmius</taxon>
    </lineage>
</organism>
<gene>
    <name evidence="2" type="ORF">E1B28_005172</name>
</gene>
<dbReference type="OrthoDB" id="3070404at2759"/>
<dbReference type="AlphaFoldDB" id="A0A9P8AE16"/>
<feature type="compositionally biased region" description="Low complexity" evidence="1">
    <location>
        <begin position="198"/>
        <end position="214"/>
    </location>
</feature>
<feature type="compositionally biased region" description="Polar residues" evidence="1">
    <location>
        <begin position="215"/>
        <end position="224"/>
    </location>
</feature>
<evidence type="ECO:0000256" key="1">
    <source>
        <dbReference type="SAM" id="MobiDB-lite"/>
    </source>
</evidence>
<sequence>MKVCIEEACDQAGLGEEERLPAQKFSKLHQRQCDTLLFIKLQSIKKQLQNGQQEQDSESRYATLLLDSGFKSQLQAKLVGCLLSPDITHYRIQSLIRQEPEIFNVPVQLFEHPELVSQLQNLVTYGLSTARGSIKSKLKESLGRKRRGSQPIHELCATLAVPGMEIKGSHWARVAFLRLCFVEFPKLSKGPETGSAENTSTATNDALTNDNTNTPVGQRQQLSE</sequence>
<accession>A0A9P8AE16</accession>
<proteinExistence type="predicted"/>
<reference evidence="2" key="1">
    <citation type="journal article" date="2021" name="Genome Biol. Evol.">
        <title>The assembled and annotated genome of the fairy-ring fungus Marasmius oreades.</title>
        <authorList>
            <person name="Hiltunen M."/>
            <person name="Ament-Velasquez S.L."/>
            <person name="Johannesson H."/>
        </authorList>
    </citation>
    <scope>NUCLEOTIDE SEQUENCE</scope>
    <source>
        <strain evidence="2">03SP1</strain>
    </source>
</reference>
<evidence type="ECO:0000313" key="3">
    <source>
        <dbReference type="Proteomes" id="UP001049176"/>
    </source>
</evidence>
<comment type="caution">
    <text evidence="2">The sequence shown here is derived from an EMBL/GenBank/DDBJ whole genome shotgun (WGS) entry which is preliminary data.</text>
</comment>
<dbReference type="EMBL" id="CM032182">
    <property type="protein sequence ID" value="KAG7097860.1"/>
    <property type="molecule type" value="Genomic_DNA"/>
</dbReference>
<feature type="region of interest" description="Disordered" evidence="1">
    <location>
        <begin position="189"/>
        <end position="224"/>
    </location>
</feature>
<dbReference type="RefSeq" id="XP_043014330.1">
    <property type="nucleotide sequence ID" value="XM_043149722.1"/>
</dbReference>